<dbReference type="RefSeq" id="WP_129459262.1">
    <property type="nucleotide sequence ID" value="NZ_PPCV01000007.1"/>
</dbReference>
<comment type="caution">
    <text evidence="2">The sequence shown here is derived from an EMBL/GenBank/DDBJ whole genome shotgun (WGS) entry which is preliminary data.</text>
</comment>
<evidence type="ECO:0000313" key="3">
    <source>
        <dbReference type="Proteomes" id="UP000290624"/>
    </source>
</evidence>
<keyword evidence="3" id="KW-1185">Reference proteome</keyword>
<reference evidence="2 3" key="1">
    <citation type="submission" date="2018-01" db="EMBL/GenBank/DDBJ databases">
        <title>Lactibacter flavus gen. nov., sp. nov., a novel bacterium of the family Propionibacteriaceae isolated from raw milk and dairy products.</title>
        <authorList>
            <person name="Wenning M."/>
            <person name="Breitenwieser F."/>
            <person name="Huptas C."/>
            <person name="von Neubeck M."/>
            <person name="Busse H.-J."/>
            <person name="Scherer S."/>
        </authorList>
    </citation>
    <scope>NUCLEOTIDE SEQUENCE [LARGE SCALE GENOMIC DNA]</scope>
    <source>
        <strain evidence="2 3">VG341</strain>
    </source>
</reference>
<dbReference type="InterPro" id="IPR026816">
    <property type="entry name" value="Flavodoxin_dom"/>
</dbReference>
<dbReference type="OrthoDB" id="3731572at2"/>
<sequence length="168" mass="18145">MGSVLVTYATRTQAARDVAAALADCFSRAGHRVRLSDLGTEDPAVTGVDLVVVGSGIRATTWYPEALAWLSARASSLAQCPVAVFNTCLNAAEPDKRDEALGYNRAATATVTAVAEESFPGRYVREQVGWVSRLFLRVLRKPEQDHVDLSRARAWATTLAAFLPDQHA</sequence>
<evidence type="ECO:0000313" key="2">
    <source>
        <dbReference type="EMBL" id="RXW31654.1"/>
    </source>
</evidence>
<organism evidence="2 3">
    <name type="scientific">Propioniciclava flava</name>
    <dbReference type="NCBI Taxonomy" id="2072026"/>
    <lineage>
        <taxon>Bacteria</taxon>
        <taxon>Bacillati</taxon>
        <taxon>Actinomycetota</taxon>
        <taxon>Actinomycetes</taxon>
        <taxon>Propionibacteriales</taxon>
        <taxon>Propionibacteriaceae</taxon>
        <taxon>Propioniciclava</taxon>
    </lineage>
</organism>
<proteinExistence type="predicted"/>
<evidence type="ECO:0000259" key="1">
    <source>
        <dbReference type="Pfam" id="PF12724"/>
    </source>
</evidence>
<dbReference type="SUPFAM" id="SSF52218">
    <property type="entry name" value="Flavoproteins"/>
    <property type="match status" value="1"/>
</dbReference>
<dbReference type="Proteomes" id="UP000290624">
    <property type="component" value="Unassembled WGS sequence"/>
</dbReference>
<dbReference type="Pfam" id="PF12724">
    <property type="entry name" value="Flavodoxin_5"/>
    <property type="match status" value="1"/>
</dbReference>
<gene>
    <name evidence="2" type="ORF">C1706_10885</name>
</gene>
<protein>
    <recommendedName>
        <fullName evidence="1">Flavodoxin domain-containing protein</fullName>
    </recommendedName>
</protein>
<name>A0A4Q2EGZ9_9ACTN</name>
<dbReference type="AlphaFoldDB" id="A0A4Q2EGZ9"/>
<feature type="domain" description="Flavodoxin" evidence="1">
    <location>
        <begin position="5"/>
        <end position="148"/>
    </location>
</feature>
<dbReference type="InterPro" id="IPR029039">
    <property type="entry name" value="Flavoprotein-like_sf"/>
</dbReference>
<dbReference type="EMBL" id="PPCV01000007">
    <property type="protein sequence ID" value="RXW31654.1"/>
    <property type="molecule type" value="Genomic_DNA"/>
</dbReference>
<accession>A0A4Q2EGZ9</accession>
<dbReference type="Gene3D" id="3.40.50.360">
    <property type="match status" value="1"/>
</dbReference>